<dbReference type="AlphaFoldDB" id="A0AAX4Y2Z7"/>
<comment type="caution">
    <text evidence="1">The sequence shown here is derived from an EMBL/GenBank/DDBJ whole genome shotgun (WGS) entry which is preliminary data.</text>
</comment>
<organism evidence="1 2">
    <name type="scientific">Bacteroides cellulosilyticus</name>
    <dbReference type="NCBI Taxonomy" id="246787"/>
    <lineage>
        <taxon>Bacteria</taxon>
        <taxon>Pseudomonadati</taxon>
        <taxon>Bacteroidota</taxon>
        <taxon>Bacteroidia</taxon>
        <taxon>Bacteroidales</taxon>
        <taxon>Bacteroidaceae</taxon>
        <taxon>Bacteroides</taxon>
    </lineage>
</organism>
<sequence length="96" mass="10652">RKFRIGDRAKGAPLLQPGPHSFDGAYAKMTIDWRGYKLQVESAAIGLKNVILIRPLAETKQGGRLVVIPESLWKRGNTLSVDSLRPAERSTVTLLR</sequence>
<dbReference type="EMBL" id="JARFID010001100">
    <property type="protein sequence ID" value="MDE8698359.1"/>
    <property type="molecule type" value="Genomic_DNA"/>
</dbReference>
<dbReference type="Proteomes" id="UP001221924">
    <property type="component" value="Unassembled WGS sequence"/>
</dbReference>
<name>A0AAX4Y2Z7_9BACE</name>
<evidence type="ECO:0000313" key="2">
    <source>
        <dbReference type="Proteomes" id="UP001221924"/>
    </source>
</evidence>
<evidence type="ECO:0000313" key="1">
    <source>
        <dbReference type="EMBL" id="MDE8698359.1"/>
    </source>
</evidence>
<reference evidence="1" key="1">
    <citation type="submission" date="2023-03" db="EMBL/GenBank/DDBJ databases">
        <title>DFI Biobank Strains.</title>
        <authorList>
            <person name="Mostad J."/>
            <person name="Paddock L."/>
            <person name="Medina S."/>
            <person name="Waligurski E."/>
            <person name="Barat B."/>
            <person name="Smith R."/>
            <person name="Burgo V."/>
            <person name="Metcalfe C."/>
            <person name="Woodson C."/>
            <person name="Sundararajan A."/>
            <person name="Ramaswamy R."/>
            <person name="Lin H."/>
            <person name="Pamer E.G."/>
        </authorList>
    </citation>
    <scope>NUCLEOTIDE SEQUENCE</scope>
    <source>
        <strain evidence="1">DFI.9.5</strain>
    </source>
</reference>
<protein>
    <submittedName>
        <fullName evidence="1">Uncharacterized protein</fullName>
    </submittedName>
</protein>
<gene>
    <name evidence="1" type="ORF">PZH42_31065</name>
</gene>
<accession>A0AAX4Y2Z7</accession>
<feature type="non-terminal residue" evidence="1">
    <location>
        <position position="1"/>
    </location>
</feature>
<proteinExistence type="predicted"/>
<feature type="non-terminal residue" evidence="1">
    <location>
        <position position="96"/>
    </location>
</feature>